<feature type="compositionally biased region" description="Polar residues" evidence="1">
    <location>
        <begin position="65"/>
        <end position="76"/>
    </location>
</feature>
<organism evidence="2">
    <name type="scientific">Picea glauca</name>
    <name type="common">White spruce</name>
    <name type="synonym">Pinus glauca</name>
    <dbReference type="NCBI Taxonomy" id="3330"/>
    <lineage>
        <taxon>Eukaryota</taxon>
        <taxon>Viridiplantae</taxon>
        <taxon>Streptophyta</taxon>
        <taxon>Embryophyta</taxon>
        <taxon>Tracheophyta</taxon>
        <taxon>Spermatophyta</taxon>
        <taxon>Pinopsida</taxon>
        <taxon>Pinidae</taxon>
        <taxon>Conifers I</taxon>
        <taxon>Pinales</taxon>
        <taxon>Pinaceae</taxon>
        <taxon>Picea</taxon>
    </lineage>
</organism>
<feature type="region of interest" description="Disordered" evidence="1">
    <location>
        <begin position="1"/>
        <end position="84"/>
    </location>
</feature>
<name>A0A101LXV6_PICGL</name>
<feature type="compositionally biased region" description="Basic residues" evidence="1">
    <location>
        <begin position="53"/>
        <end position="62"/>
    </location>
</feature>
<reference evidence="2" key="1">
    <citation type="journal article" date="2015" name="Genome Biol. Evol.">
        <title>Organellar Genomes of White Spruce (Picea glauca): Assembly and Annotation.</title>
        <authorList>
            <person name="Jackman S.D."/>
            <person name="Warren R.L."/>
            <person name="Gibb E.A."/>
            <person name="Vandervalk B.P."/>
            <person name="Mohamadi H."/>
            <person name="Chu J."/>
            <person name="Raymond A."/>
            <person name="Pleasance S."/>
            <person name="Coope R."/>
            <person name="Wildung M.R."/>
            <person name="Ritland C.E."/>
            <person name="Bousquet J."/>
            <person name="Jones S.J."/>
            <person name="Bohlmann J."/>
            <person name="Birol I."/>
        </authorList>
    </citation>
    <scope>NUCLEOTIDE SEQUENCE [LARGE SCALE GENOMIC DNA]</scope>
    <source>
        <tissue evidence="2">Flushing bud</tissue>
    </source>
</reference>
<comment type="caution">
    <text evidence="2">The sequence shown here is derived from an EMBL/GenBank/DDBJ whole genome shotgun (WGS) entry which is preliminary data.</text>
</comment>
<gene>
    <name evidence="2" type="ORF">ABT39_MTgene5527</name>
</gene>
<proteinExistence type="predicted"/>
<accession>A0A101LXV6</accession>
<keyword evidence="2" id="KW-0496">Mitochondrion</keyword>
<evidence type="ECO:0000313" key="2">
    <source>
        <dbReference type="EMBL" id="KUM47342.1"/>
    </source>
</evidence>
<geneLocation type="mitochondrion" evidence="2"/>
<dbReference type="EMBL" id="LKAM01000007">
    <property type="protein sequence ID" value="KUM47342.1"/>
    <property type="molecule type" value="Genomic_DNA"/>
</dbReference>
<evidence type="ECO:0000256" key="1">
    <source>
        <dbReference type="SAM" id="MobiDB-lite"/>
    </source>
</evidence>
<sequence>MYSTYWNGTVVEGEENPPPQPRLEMPAQSSGCIKPPSPLAAHPMNSSQPYARSLRKPIRARRSFSLPTRTRSLSKPTRTRLLAG</sequence>
<protein>
    <submittedName>
        <fullName evidence="2">Uncharacterized protein</fullName>
    </submittedName>
</protein>
<dbReference type="AlphaFoldDB" id="A0A101LXV6"/>